<dbReference type="CDD" id="cd16338">
    <property type="entry name" value="CpcT"/>
    <property type="match status" value="1"/>
</dbReference>
<dbReference type="RefSeq" id="WP_187563644.1">
    <property type="nucleotide sequence ID" value="NZ_JACGWS010000012.1"/>
</dbReference>
<dbReference type="InterPro" id="IPR010404">
    <property type="entry name" value="CpcT/CpeT"/>
</dbReference>
<keyword evidence="5" id="KW-1185">Reference proteome</keyword>
<keyword evidence="3" id="KW-0732">Signal</keyword>
<evidence type="ECO:0000256" key="3">
    <source>
        <dbReference type="SAM" id="SignalP"/>
    </source>
</evidence>
<feature type="signal peptide" evidence="3">
    <location>
        <begin position="1"/>
        <end position="21"/>
    </location>
</feature>
<reference evidence="4 5" key="1">
    <citation type="submission" date="2020-07" db="EMBL/GenBank/DDBJ databases">
        <title>Description of Kordia aestuariivivens sp. nov., isolated from a tidal flat.</title>
        <authorList>
            <person name="Park S."/>
            <person name="Yoon J.-H."/>
        </authorList>
    </citation>
    <scope>NUCLEOTIDE SEQUENCE [LARGE SCALE GENOMIC DNA]</scope>
    <source>
        <strain evidence="4 5">YSTF-M3</strain>
    </source>
</reference>
<dbReference type="PROSITE" id="PS51257">
    <property type="entry name" value="PROKAR_LIPOPROTEIN"/>
    <property type="match status" value="1"/>
</dbReference>
<evidence type="ECO:0000256" key="1">
    <source>
        <dbReference type="ARBA" id="ARBA00008206"/>
    </source>
</evidence>
<dbReference type="PANTHER" id="PTHR35137:SF1">
    <property type="entry name" value="CHROMOPHORE LYASE CRL, CHLOROPLASTIC"/>
    <property type="match status" value="1"/>
</dbReference>
<keyword evidence="2 4" id="KW-0456">Lyase</keyword>
<dbReference type="Gene3D" id="2.40.128.590">
    <property type="entry name" value="CpcT/CpeT domain"/>
    <property type="match status" value="1"/>
</dbReference>
<accession>A0ABR7QE08</accession>
<protein>
    <submittedName>
        <fullName evidence="4">Chromophore lyase CpcT/CpeT</fullName>
    </submittedName>
</protein>
<dbReference type="InterPro" id="IPR038672">
    <property type="entry name" value="CpcT/CpeT_sf"/>
</dbReference>
<dbReference type="PANTHER" id="PTHR35137">
    <property type="entry name" value="CHROMOPHORE LYASE CRL, CHLOROPLASTIC"/>
    <property type="match status" value="1"/>
</dbReference>
<dbReference type="EMBL" id="JACGWS010000012">
    <property type="protein sequence ID" value="MBC8756606.1"/>
    <property type="molecule type" value="Genomic_DNA"/>
</dbReference>
<dbReference type="GO" id="GO:0016829">
    <property type="term" value="F:lyase activity"/>
    <property type="evidence" value="ECO:0007669"/>
    <property type="project" value="UniProtKB-KW"/>
</dbReference>
<dbReference type="Proteomes" id="UP000619238">
    <property type="component" value="Unassembled WGS sequence"/>
</dbReference>
<organism evidence="4 5">
    <name type="scientific">Kordia aestuariivivens</name>
    <dbReference type="NCBI Taxonomy" id="2759037"/>
    <lineage>
        <taxon>Bacteria</taxon>
        <taxon>Pseudomonadati</taxon>
        <taxon>Bacteroidota</taxon>
        <taxon>Flavobacteriia</taxon>
        <taxon>Flavobacteriales</taxon>
        <taxon>Flavobacteriaceae</taxon>
        <taxon>Kordia</taxon>
    </lineage>
</organism>
<evidence type="ECO:0000313" key="4">
    <source>
        <dbReference type="EMBL" id="MBC8756606.1"/>
    </source>
</evidence>
<gene>
    <name evidence="4" type="ORF">H2O64_18180</name>
</gene>
<proteinExistence type="inferred from homology"/>
<evidence type="ECO:0000313" key="5">
    <source>
        <dbReference type="Proteomes" id="UP000619238"/>
    </source>
</evidence>
<feature type="chain" id="PRO_5046657445" evidence="3">
    <location>
        <begin position="22"/>
        <end position="209"/>
    </location>
</feature>
<comment type="caution">
    <text evidence="4">The sequence shown here is derived from an EMBL/GenBank/DDBJ whole genome shotgun (WGS) entry which is preliminary data.</text>
</comment>
<sequence>MKKIIIIAVITVFLCSISSCDSYKSTTSTNELKALQTQMTGSFDSSEQAAKDSTYYNISLHMYPIWKSKDGYWLYVEQALNTNQAKPYRQRVYKIEYFMNTRYVSKVYTLQNPEDFIGKWKTPEYFDQFDTSILKEREGCGVYLVKKGKKYIGGTHGAGCKSTMRGASYATSQVTIKPNVIESWDRGFNAKDEHVWGAEKAGYIFERLK</sequence>
<evidence type="ECO:0000256" key="2">
    <source>
        <dbReference type="ARBA" id="ARBA00023239"/>
    </source>
</evidence>
<dbReference type="Pfam" id="PF06206">
    <property type="entry name" value="CpeT"/>
    <property type="match status" value="1"/>
</dbReference>
<name>A0ABR7QE08_9FLAO</name>
<comment type="similarity">
    <text evidence="1">Belongs to the CpcT/CpeT biliprotein lyase family.</text>
</comment>